<dbReference type="Gene3D" id="3.30.450.20">
    <property type="entry name" value="PAS domain"/>
    <property type="match status" value="1"/>
</dbReference>
<keyword evidence="6 10" id="KW-0472">Membrane</keyword>
<dbReference type="SMART" id="SM00304">
    <property type="entry name" value="HAMP"/>
    <property type="match status" value="1"/>
</dbReference>
<evidence type="ECO:0000259" key="11">
    <source>
        <dbReference type="PROSITE" id="PS50111"/>
    </source>
</evidence>
<organism evidence="13 14">
    <name type="scientific">Clostridium magnum DSM 2767</name>
    <dbReference type="NCBI Taxonomy" id="1121326"/>
    <lineage>
        <taxon>Bacteria</taxon>
        <taxon>Bacillati</taxon>
        <taxon>Bacillota</taxon>
        <taxon>Clostridia</taxon>
        <taxon>Eubacteriales</taxon>
        <taxon>Clostridiaceae</taxon>
        <taxon>Clostridium</taxon>
    </lineage>
</organism>
<dbReference type="Pfam" id="PF02743">
    <property type="entry name" value="dCache_1"/>
    <property type="match status" value="1"/>
</dbReference>
<dbReference type="GO" id="GO:0007165">
    <property type="term" value="P:signal transduction"/>
    <property type="evidence" value="ECO:0007669"/>
    <property type="project" value="UniProtKB-KW"/>
</dbReference>
<dbReference type="SMART" id="SM00283">
    <property type="entry name" value="MA"/>
    <property type="match status" value="1"/>
</dbReference>
<dbReference type="PROSITE" id="PS50111">
    <property type="entry name" value="CHEMOTAXIS_TRANSDUC_2"/>
    <property type="match status" value="1"/>
</dbReference>
<feature type="transmembrane region" description="Helical" evidence="10">
    <location>
        <begin position="45"/>
        <end position="66"/>
    </location>
</feature>
<evidence type="ECO:0000256" key="1">
    <source>
        <dbReference type="ARBA" id="ARBA00004651"/>
    </source>
</evidence>
<evidence type="ECO:0000313" key="13">
    <source>
        <dbReference type="EMBL" id="KZL90791.1"/>
    </source>
</evidence>
<dbReference type="InterPro" id="IPR003660">
    <property type="entry name" value="HAMP_dom"/>
</dbReference>
<feature type="transmembrane region" description="Helical" evidence="10">
    <location>
        <begin position="325"/>
        <end position="343"/>
    </location>
</feature>
<evidence type="ECO:0000256" key="5">
    <source>
        <dbReference type="ARBA" id="ARBA00022989"/>
    </source>
</evidence>
<sequence>MKKILNTFLVKDYFKRITNCIKKENRLSFLKSINLNFINSVGIKIMLQITLLLIVVCGVLGAVSYINSYKALEDTISSSLQSRAMEASKLINSTLEQDIKAMNEIAARPEIQSMETQTQMPVLISQGKSLGYESLNIVELNGIIHLPSGAKSQIDLSSETEDVKYLRKALLGIPSISDPITNVDGQQIIAIAVPIKDKDDEVIGVLLSNMSMAKLNEIVQRTKVGNDGFCFIIRKDGTKVAHKDLKLVLNKDNTFKNVEKDSSIKPLADLESKMVKGEVGSGYYTQSNIEMFMSYAPVPNMNWYLALTIPKSEIFSAANSLKYEAAVITIIFILVGMVVAFAISKSIKNPLLEIKKYAQRLSECNLSHRIEIKRKDEFGQTAAALNSAIDSVEKIIYYVKEESKNTLSSTNDINNMLIDVHKRVQSVSETSEEISSSMQESSATIQEVTSQSMIVREEINNTVEEANQGLELANKIKDKAALIKEETEESRLRIKEAYSMSRSKVNKALQDAKVVKKISIIAENIRDIAKKTKILSLNATIEAAKAGEQGRGFSVVAKEVRNLAEQSALAVTDIQNNIKGVFAAVGELADSAEFILKVMENEVIKDYEKVIKISEDYKGDGEIFQQVIQRFSELSTKIYMSVEDISENMRTLSSSVSSCTEASIDISGNIGEISEENERITGKSAENAEGADTLIMLVSEFKIREQDTEYLEGNCATEQLATE</sequence>
<keyword evidence="2" id="KW-1003">Cell membrane</keyword>
<comment type="subcellular location">
    <subcellularLocation>
        <location evidence="1">Cell membrane</location>
        <topology evidence="1">Multi-pass membrane protein</topology>
    </subcellularLocation>
</comment>
<dbReference type="SUPFAM" id="SSF58104">
    <property type="entry name" value="Methyl-accepting chemotaxis protein (MCP) signaling domain"/>
    <property type="match status" value="1"/>
</dbReference>
<dbReference type="EMBL" id="LWAE01000004">
    <property type="protein sequence ID" value="KZL90791.1"/>
    <property type="molecule type" value="Genomic_DNA"/>
</dbReference>
<evidence type="ECO:0000256" key="2">
    <source>
        <dbReference type="ARBA" id="ARBA00022475"/>
    </source>
</evidence>
<keyword evidence="4 10" id="KW-0812">Transmembrane</keyword>
<dbReference type="Gene3D" id="1.10.287.950">
    <property type="entry name" value="Methyl-accepting chemotaxis protein"/>
    <property type="match status" value="1"/>
</dbReference>
<protein>
    <submittedName>
        <fullName evidence="13">Methyl-accepting chemotaxis protein McpB</fullName>
    </submittedName>
</protein>
<dbReference type="Pfam" id="PF00015">
    <property type="entry name" value="MCPsignal"/>
    <property type="match status" value="1"/>
</dbReference>
<evidence type="ECO:0000259" key="12">
    <source>
        <dbReference type="PROSITE" id="PS50885"/>
    </source>
</evidence>
<evidence type="ECO:0000256" key="4">
    <source>
        <dbReference type="ARBA" id="ARBA00022692"/>
    </source>
</evidence>
<dbReference type="PROSITE" id="PS50885">
    <property type="entry name" value="HAMP"/>
    <property type="match status" value="1"/>
</dbReference>
<keyword evidence="7 9" id="KW-0807">Transducer</keyword>
<keyword evidence="3" id="KW-0145">Chemotaxis</keyword>
<evidence type="ECO:0000256" key="8">
    <source>
        <dbReference type="ARBA" id="ARBA00029447"/>
    </source>
</evidence>
<dbReference type="CDD" id="cd06225">
    <property type="entry name" value="HAMP"/>
    <property type="match status" value="1"/>
</dbReference>
<dbReference type="GO" id="GO:0005886">
    <property type="term" value="C:plasma membrane"/>
    <property type="evidence" value="ECO:0007669"/>
    <property type="project" value="UniProtKB-SubCell"/>
</dbReference>
<evidence type="ECO:0000256" key="9">
    <source>
        <dbReference type="PROSITE-ProRule" id="PRU00284"/>
    </source>
</evidence>
<dbReference type="Pfam" id="PF00672">
    <property type="entry name" value="HAMP"/>
    <property type="match status" value="1"/>
</dbReference>
<evidence type="ECO:0000256" key="10">
    <source>
        <dbReference type="SAM" id="Phobius"/>
    </source>
</evidence>
<evidence type="ECO:0000256" key="6">
    <source>
        <dbReference type="ARBA" id="ARBA00023136"/>
    </source>
</evidence>
<dbReference type="STRING" id="1121326.CLMAG_37020"/>
<evidence type="ECO:0000313" key="14">
    <source>
        <dbReference type="Proteomes" id="UP000076603"/>
    </source>
</evidence>
<dbReference type="CDD" id="cd12912">
    <property type="entry name" value="PDC2_MCP_like"/>
    <property type="match status" value="1"/>
</dbReference>
<dbReference type="AlphaFoldDB" id="A0A162S5B6"/>
<dbReference type="RefSeq" id="WP_082831988.1">
    <property type="nucleotide sequence ID" value="NZ_FQXL01000013.1"/>
</dbReference>
<dbReference type="PATRIC" id="fig|1121326.3.peg.3746"/>
<dbReference type="PANTHER" id="PTHR32089:SF112">
    <property type="entry name" value="LYSOZYME-LIKE PROTEIN-RELATED"/>
    <property type="match status" value="1"/>
</dbReference>
<evidence type="ECO:0000256" key="7">
    <source>
        <dbReference type="ARBA" id="ARBA00023224"/>
    </source>
</evidence>
<proteinExistence type="inferred from homology"/>
<dbReference type="GO" id="GO:0006935">
    <property type="term" value="P:chemotaxis"/>
    <property type="evidence" value="ECO:0007669"/>
    <property type="project" value="UniProtKB-KW"/>
</dbReference>
<evidence type="ECO:0000256" key="3">
    <source>
        <dbReference type="ARBA" id="ARBA00022500"/>
    </source>
</evidence>
<dbReference type="CDD" id="cd18773">
    <property type="entry name" value="PDC1_HK_sensor"/>
    <property type="match status" value="1"/>
</dbReference>
<feature type="domain" description="Methyl-accepting transducer" evidence="11">
    <location>
        <begin position="402"/>
        <end position="667"/>
    </location>
</feature>
<feature type="domain" description="HAMP" evidence="12">
    <location>
        <begin position="345"/>
        <end position="397"/>
    </location>
</feature>
<dbReference type="InterPro" id="IPR004089">
    <property type="entry name" value="MCPsignal_dom"/>
</dbReference>
<keyword evidence="5 10" id="KW-1133">Transmembrane helix</keyword>
<dbReference type="PANTHER" id="PTHR32089">
    <property type="entry name" value="METHYL-ACCEPTING CHEMOTAXIS PROTEIN MCPB"/>
    <property type="match status" value="1"/>
</dbReference>
<comment type="caution">
    <text evidence="13">The sequence shown here is derived from an EMBL/GenBank/DDBJ whole genome shotgun (WGS) entry which is preliminary data.</text>
</comment>
<gene>
    <name evidence="13" type="primary">mcpB_11</name>
    <name evidence="13" type="ORF">CLMAG_37020</name>
</gene>
<reference evidence="13 14" key="1">
    <citation type="submission" date="2016-04" db="EMBL/GenBank/DDBJ databases">
        <title>Genome sequence of Clostridium magnum DSM 2767.</title>
        <authorList>
            <person name="Poehlein A."/>
            <person name="Uhlig R."/>
            <person name="Fischer R."/>
            <person name="Bahl H."/>
            <person name="Daniel R."/>
        </authorList>
    </citation>
    <scope>NUCLEOTIDE SEQUENCE [LARGE SCALE GENOMIC DNA]</scope>
    <source>
        <strain evidence="13 14">DSM 2767</strain>
    </source>
</reference>
<accession>A0A162S5B6</accession>
<dbReference type="Proteomes" id="UP000076603">
    <property type="component" value="Unassembled WGS sequence"/>
</dbReference>
<comment type="similarity">
    <text evidence="8">Belongs to the methyl-accepting chemotaxis (MCP) protein family.</text>
</comment>
<keyword evidence="14" id="KW-1185">Reference proteome</keyword>
<dbReference type="OrthoDB" id="9814363at2"/>
<dbReference type="InterPro" id="IPR033479">
    <property type="entry name" value="dCache_1"/>
</dbReference>
<name>A0A162S5B6_9CLOT</name>